<proteinExistence type="predicted"/>
<dbReference type="InterPro" id="IPR000477">
    <property type="entry name" value="RT_dom"/>
</dbReference>
<accession>A0AAW2SUQ8</accession>
<protein>
    <submittedName>
        <fullName evidence="3">Retrovirus-related Pol polyprotein from transposon opus</fullName>
    </submittedName>
</protein>
<comment type="caution">
    <text evidence="3">The sequence shown here is derived from an EMBL/GenBank/DDBJ whole genome shotgun (WGS) entry which is preliminary data.</text>
</comment>
<sequence>MLDVYQGYNQIKLAKGDQKKTSFVIEQGLYCYNLMPFGLKDAGATYQRLVNKIFSQQLGRNMEVYVDDILVKSKKRQCHTEDLAECFAQLKKYSVKLNPQKCMFRVEGGKSLGYLVTQRGIEANPDKIIAIRQMKEPRTIKQVQQLADKIASLNQFISRAADQGLLFFKILRNTKNFQWTEECGQAFMELKSYLEQPPLLSKLEDGERLWIYLALSNDATSTVLAREKEVTHLPIYYTSRLLQGAKYEVKEETTWDLYVDGSATKKQAGGGVVLTNSEGDELKFAIRFEGLLSNNKVEYEALLCGLKIAQENGKKDEVIQIGDRRLGSWMDEIRNFLEHNQLPAEIFTSVENPKTNGQTEVSNRIILQNLKTKLGALRSRWVEKIPGVLWAYRTTPHVGTGKTPFSLVYGSEALIPAEIVEPTIRTVGYEEQNNNEARQLDLDLIEEQRDIARMRLENYKRRIIRNYNSNVKERTFQVRGTGTEESGGTKASGKIGTKVGRTLPNNRNTS</sequence>
<feature type="domain" description="Reverse transcriptase" evidence="2">
    <location>
        <begin position="1"/>
        <end position="116"/>
    </location>
</feature>
<dbReference type="Gene3D" id="3.30.70.270">
    <property type="match status" value="2"/>
</dbReference>
<dbReference type="GO" id="GO:0003676">
    <property type="term" value="F:nucleic acid binding"/>
    <property type="evidence" value="ECO:0007669"/>
    <property type="project" value="InterPro"/>
</dbReference>
<dbReference type="InterPro" id="IPR043128">
    <property type="entry name" value="Rev_trsase/Diguanyl_cyclase"/>
</dbReference>
<gene>
    <name evidence="3" type="ORF">Slati_4494300</name>
</gene>
<dbReference type="PANTHER" id="PTHR48475">
    <property type="entry name" value="RIBONUCLEASE H"/>
    <property type="match status" value="1"/>
</dbReference>
<reference evidence="3" key="2">
    <citation type="journal article" date="2024" name="Plant">
        <title>Genomic evolution and insights into agronomic trait innovations of Sesamum species.</title>
        <authorList>
            <person name="Miao H."/>
            <person name="Wang L."/>
            <person name="Qu L."/>
            <person name="Liu H."/>
            <person name="Sun Y."/>
            <person name="Le M."/>
            <person name="Wang Q."/>
            <person name="Wei S."/>
            <person name="Zheng Y."/>
            <person name="Lin W."/>
            <person name="Duan Y."/>
            <person name="Cao H."/>
            <person name="Xiong S."/>
            <person name="Wang X."/>
            <person name="Wei L."/>
            <person name="Li C."/>
            <person name="Ma Q."/>
            <person name="Ju M."/>
            <person name="Zhao R."/>
            <person name="Li G."/>
            <person name="Mu C."/>
            <person name="Tian Q."/>
            <person name="Mei H."/>
            <person name="Zhang T."/>
            <person name="Gao T."/>
            <person name="Zhang H."/>
        </authorList>
    </citation>
    <scope>NUCLEOTIDE SEQUENCE</scope>
    <source>
        <strain evidence="3">KEN1</strain>
    </source>
</reference>
<dbReference type="Pfam" id="PF00078">
    <property type="entry name" value="RVT_1"/>
    <property type="match status" value="1"/>
</dbReference>
<dbReference type="GO" id="GO:0004523">
    <property type="term" value="F:RNA-DNA hybrid ribonuclease activity"/>
    <property type="evidence" value="ECO:0007669"/>
    <property type="project" value="InterPro"/>
</dbReference>
<dbReference type="AlphaFoldDB" id="A0AAW2SUQ8"/>
<name>A0AAW2SUQ8_9LAMI</name>
<dbReference type="SUPFAM" id="SSF53098">
    <property type="entry name" value="Ribonuclease H-like"/>
    <property type="match status" value="2"/>
</dbReference>
<dbReference type="PROSITE" id="PS50878">
    <property type="entry name" value="RT_POL"/>
    <property type="match status" value="1"/>
</dbReference>
<dbReference type="Gene3D" id="3.10.10.10">
    <property type="entry name" value="HIV Type 1 Reverse Transcriptase, subunit A, domain 1"/>
    <property type="match status" value="1"/>
</dbReference>
<dbReference type="PANTHER" id="PTHR48475:SF2">
    <property type="entry name" value="RIBONUCLEASE H"/>
    <property type="match status" value="1"/>
</dbReference>
<evidence type="ECO:0000256" key="1">
    <source>
        <dbReference type="SAM" id="MobiDB-lite"/>
    </source>
</evidence>
<dbReference type="InterPro" id="IPR002156">
    <property type="entry name" value="RNaseH_domain"/>
</dbReference>
<dbReference type="InterPro" id="IPR043502">
    <property type="entry name" value="DNA/RNA_pol_sf"/>
</dbReference>
<evidence type="ECO:0000313" key="3">
    <source>
        <dbReference type="EMBL" id="KAL0395281.1"/>
    </source>
</evidence>
<dbReference type="Pfam" id="PF17919">
    <property type="entry name" value="RT_RNaseH_2"/>
    <property type="match status" value="1"/>
</dbReference>
<reference evidence="3" key="1">
    <citation type="submission" date="2020-06" db="EMBL/GenBank/DDBJ databases">
        <authorList>
            <person name="Li T."/>
            <person name="Hu X."/>
            <person name="Zhang T."/>
            <person name="Song X."/>
            <person name="Zhang H."/>
            <person name="Dai N."/>
            <person name="Sheng W."/>
            <person name="Hou X."/>
            <person name="Wei L."/>
        </authorList>
    </citation>
    <scope>NUCLEOTIDE SEQUENCE</scope>
    <source>
        <strain evidence="3">KEN1</strain>
        <tissue evidence="3">Leaf</tissue>
    </source>
</reference>
<feature type="region of interest" description="Disordered" evidence="1">
    <location>
        <begin position="478"/>
        <end position="510"/>
    </location>
</feature>
<evidence type="ECO:0000259" key="2">
    <source>
        <dbReference type="PROSITE" id="PS50878"/>
    </source>
</evidence>
<dbReference type="InterPro" id="IPR012337">
    <property type="entry name" value="RNaseH-like_sf"/>
</dbReference>
<dbReference type="Gene3D" id="3.30.420.10">
    <property type="entry name" value="Ribonuclease H-like superfamily/Ribonuclease H"/>
    <property type="match status" value="1"/>
</dbReference>
<dbReference type="EMBL" id="JACGWN010000016">
    <property type="protein sequence ID" value="KAL0395281.1"/>
    <property type="molecule type" value="Genomic_DNA"/>
</dbReference>
<dbReference type="CDD" id="cd01647">
    <property type="entry name" value="RT_LTR"/>
    <property type="match status" value="1"/>
</dbReference>
<dbReference type="SUPFAM" id="SSF56672">
    <property type="entry name" value="DNA/RNA polymerases"/>
    <property type="match status" value="1"/>
</dbReference>
<organism evidence="3">
    <name type="scientific">Sesamum latifolium</name>
    <dbReference type="NCBI Taxonomy" id="2727402"/>
    <lineage>
        <taxon>Eukaryota</taxon>
        <taxon>Viridiplantae</taxon>
        <taxon>Streptophyta</taxon>
        <taxon>Embryophyta</taxon>
        <taxon>Tracheophyta</taxon>
        <taxon>Spermatophyta</taxon>
        <taxon>Magnoliopsida</taxon>
        <taxon>eudicotyledons</taxon>
        <taxon>Gunneridae</taxon>
        <taxon>Pentapetalae</taxon>
        <taxon>asterids</taxon>
        <taxon>lamiids</taxon>
        <taxon>Lamiales</taxon>
        <taxon>Pedaliaceae</taxon>
        <taxon>Sesamum</taxon>
    </lineage>
</organism>
<dbReference type="Pfam" id="PF13456">
    <property type="entry name" value="RVT_3"/>
    <property type="match status" value="1"/>
</dbReference>
<dbReference type="InterPro" id="IPR041577">
    <property type="entry name" value="RT_RNaseH_2"/>
</dbReference>
<dbReference type="InterPro" id="IPR036397">
    <property type="entry name" value="RNaseH_sf"/>
</dbReference>